<name>A0A8L8Q601_HELPZ</name>
<reference evidence="7" key="1">
    <citation type="submission" date="2019-09" db="UniProtKB">
        <authorList>
            <consortium name="WormBaseParasite"/>
        </authorList>
    </citation>
    <scope>IDENTIFICATION</scope>
</reference>
<dbReference type="PANTHER" id="PTHR11475">
    <property type="entry name" value="OXIDASE/PEROXIDASE"/>
    <property type="match status" value="1"/>
</dbReference>
<keyword evidence="5" id="KW-0349">Heme</keyword>
<keyword evidence="2" id="KW-0964">Secreted</keyword>
<dbReference type="Pfam" id="PF03098">
    <property type="entry name" value="An_peroxidase"/>
    <property type="match status" value="1"/>
</dbReference>
<keyword evidence="3" id="KW-0560">Oxidoreductase</keyword>
<evidence type="ECO:0000256" key="4">
    <source>
        <dbReference type="ARBA" id="ARBA00023180"/>
    </source>
</evidence>
<dbReference type="AlphaFoldDB" id="A0A8L8Q601"/>
<dbReference type="GO" id="GO:0004601">
    <property type="term" value="F:peroxidase activity"/>
    <property type="evidence" value="ECO:0007669"/>
    <property type="project" value="UniProtKB-KW"/>
</dbReference>
<dbReference type="Proteomes" id="UP000050761">
    <property type="component" value="Unassembled WGS sequence"/>
</dbReference>
<dbReference type="InterPro" id="IPR037120">
    <property type="entry name" value="Haem_peroxidase_sf_animal"/>
</dbReference>
<accession>A0A8L8Q601</accession>
<comment type="subcellular location">
    <subcellularLocation>
        <location evidence="1">Secreted</location>
    </subcellularLocation>
</comment>
<dbReference type="GO" id="GO:0005576">
    <property type="term" value="C:extracellular region"/>
    <property type="evidence" value="ECO:0007669"/>
    <property type="project" value="UniProtKB-SubCell"/>
</dbReference>
<evidence type="ECO:0000256" key="3">
    <source>
        <dbReference type="ARBA" id="ARBA00022559"/>
    </source>
</evidence>
<evidence type="ECO:0000313" key="6">
    <source>
        <dbReference type="Proteomes" id="UP000050761"/>
    </source>
</evidence>
<dbReference type="GO" id="GO:0020037">
    <property type="term" value="F:heme binding"/>
    <property type="evidence" value="ECO:0007669"/>
    <property type="project" value="InterPro"/>
</dbReference>
<dbReference type="GO" id="GO:0046872">
    <property type="term" value="F:metal ion binding"/>
    <property type="evidence" value="ECO:0007669"/>
    <property type="project" value="UniProtKB-KW"/>
</dbReference>
<keyword evidence="3" id="KW-0575">Peroxidase</keyword>
<dbReference type="GO" id="GO:0006979">
    <property type="term" value="P:response to oxidative stress"/>
    <property type="evidence" value="ECO:0007669"/>
    <property type="project" value="InterPro"/>
</dbReference>
<evidence type="ECO:0000313" key="7">
    <source>
        <dbReference type="WBParaSite" id="HPBE_0001723801-mRNA-1"/>
    </source>
</evidence>
<sequence>LEDTVVAAIKTARTNLAERESGIATVTNGGVSDTQKANANSEFEQLKGDLLSEVTSIVVGKLGVGVLDQLAALDVDALIEKAGAARKKRQATGCPGVADCSKPDSNMYRSVTGKCNNVQNPTQGAAVTPVRRLLGNSSYADATWIHTGFNAIRTTGVRGTALPSSRDISNKLHKEGANPAFDFTKNHLFMQFGQWVAHDIIFMPSSVGPLGKALDCSSCDSPKTSENCAPIPVPADDPYFKRNSTGRHRRGYENQGVTPTAGSSRCLRLTRALNAQKGLGVRTQINQNTHFLDLSTVYGSEECEAASVRSFVQGKLISNVVFGQELPPQKRNDTNCQSKDPFFCFTTGDFRNSLHPGLIPLHTIYIKEHNRIAAQFYQHNPSWSDEQIFQEARRVNIAQYQHQVYAEYLPLVVGNKLMDDFRLRPLRSGFGTDYSPKASAALTAEFAAAAYRFGHGLVRKDFPRVSNNNMTAGTTVDLGSNIFYADSHYAINQGGEASFVEGMMHCPVMKADNEFSFPIRNQLFEIRGSPGSGLDLVAVNIMRGRDVGLFPYNQYRAF</sequence>
<keyword evidence="5" id="KW-0408">Iron</keyword>
<dbReference type="PRINTS" id="PR00457">
    <property type="entry name" value="ANPEROXIDASE"/>
</dbReference>
<evidence type="ECO:0000256" key="1">
    <source>
        <dbReference type="ARBA" id="ARBA00004613"/>
    </source>
</evidence>
<dbReference type="InterPro" id="IPR019791">
    <property type="entry name" value="Haem_peroxidase_animal"/>
</dbReference>
<dbReference type="PANTHER" id="PTHR11475:SF4">
    <property type="entry name" value="CHORION PEROXIDASE"/>
    <property type="match status" value="1"/>
</dbReference>
<proteinExistence type="predicted"/>
<dbReference type="PROSITE" id="PS50292">
    <property type="entry name" value="PEROXIDASE_3"/>
    <property type="match status" value="1"/>
</dbReference>
<feature type="binding site" description="axial binding residue" evidence="5">
    <location>
        <position position="455"/>
    </location>
    <ligand>
        <name>heme b</name>
        <dbReference type="ChEBI" id="CHEBI:60344"/>
    </ligand>
    <ligandPart>
        <name>Fe</name>
        <dbReference type="ChEBI" id="CHEBI:18248"/>
    </ligandPart>
</feature>
<dbReference type="InterPro" id="IPR010255">
    <property type="entry name" value="Haem_peroxidase_sf"/>
</dbReference>
<dbReference type="SUPFAM" id="SSF48113">
    <property type="entry name" value="Heme-dependent peroxidases"/>
    <property type="match status" value="1"/>
</dbReference>
<protein>
    <submittedName>
        <fullName evidence="7">Heme peroxidase</fullName>
    </submittedName>
</protein>
<keyword evidence="6" id="KW-1185">Reference proteome</keyword>
<keyword evidence="5" id="KW-0479">Metal-binding</keyword>
<evidence type="ECO:0000256" key="2">
    <source>
        <dbReference type="ARBA" id="ARBA00022525"/>
    </source>
</evidence>
<dbReference type="WBParaSite" id="HPBE_0001723801-mRNA-1">
    <property type="protein sequence ID" value="HPBE_0001723801-mRNA-1"/>
    <property type="gene ID" value="HPBE_0001723801"/>
</dbReference>
<dbReference type="Gene3D" id="1.10.640.10">
    <property type="entry name" value="Haem peroxidase domain superfamily, animal type"/>
    <property type="match status" value="1"/>
</dbReference>
<organism evidence="6 7">
    <name type="scientific">Heligmosomoides polygyrus</name>
    <name type="common">Parasitic roundworm</name>
    <dbReference type="NCBI Taxonomy" id="6339"/>
    <lineage>
        <taxon>Eukaryota</taxon>
        <taxon>Metazoa</taxon>
        <taxon>Ecdysozoa</taxon>
        <taxon>Nematoda</taxon>
        <taxon>Chromadorea</taxon>
        <taxon>Rhabditida</taxon>
        <taxon>Rhabditina</taxon>
        <taxon>Rhabditomorpha</taxon>
        <taxon>Strongyloidea</taxon>
        <taxon>Heligmosomidae</taxon>
        <taxon>Heligmosomoides</taxon>
    </lineage>
</organism>
<evidence type="ECO:0000256" key="5">
    <source>
        <dbReference type="PIRSR" id="PIRSR619791-2"/>
    </source>
</evidence>
<keyword evidence="4" id="KW-0325">Glycoprotein</keyword>